<evidence type="ECO:0000313" key="1">
    <source>
        <dbReference type="EMBL" id="VDM41690.1"/>
    </source>
</evidence>
<sequence>MLKKFEIAVSSSLTPVTNTSSISTISTQQTSTTKRASNITTTTQQATTTSTYTPAGPCTYSAIYQTSFKGNKLLKRILVSRGVQNFMKESDIRFDFSQIPLKQLYISRDALIDYRTPNVLGFDSTSVYFDGIRCEGVKS</sequence>
<name>A0A3P7FZ24_TOXCA</name>
<dbReference type="AlphaFoldDB" id="A0A3P7FZ24"/>
<reference evidence="1" key="1">
    <citation type="submission" date="2018-11" db="EMBL/GenBank/DDBJ databases">
        <authorList>
            <consortium name="Pathogen Informatics"/>
        </authorList>
    </citation>
    <scope>NUCLEOTIDE SEQUENCE [LARGE SCALE GENOMIC DNA]</scope>
</reference>
<organism evidence="1">
    <name type="scientific">Toxocara canis</name>
    <name type="common">Canine roundworm</name>
    <dbReference type="NCBI Taxonomy" id="6265"/>
    <lineage>
        <taxon>Eukaryota</taxon>
        <taxon>Metazoa</taxon>
        <taxon>Ecdysozoa</taxon>
        <taxon>Nematoda</taxon>
        <taxon>Chromadorea</taxon>
        <taxon>Rhabditida</taxon>
        <taxon>Spirurina</taxon>
        <taxon>Ascaridomorpha</taxon>
        <taxon>Ascaridoidea</taxon>
        <taxon>Toxocaridae</taxon>
        <taxon>Toxocara</taxon>
    </lineage>
</organism>
<dbReference type="EMBL" id="UYWY01020479">
    <property type="protein sequence ID" value="VDM41690.1"/>
    <property type="molecule type" value="Genomic_DNA"/>
</dbReference>
<gene>
    <name evidence="1" type="ORF">TCNE_LOCUS10369</name>
</gene>
<proteinExistence type="predicted"/>
<protein>
    <submittedName>
        <fullName evidence="1">Uncharacterized protein</fullName>
    </submittedName>
</protein>
<accession>A0A3P7FZ24</accession>